<gene>
    <name evidence="2" type="ORF">HCN08_30885</name>
</gene>
<protein>
    <submittedName>
        <fullName evidence="2">Uncharacterized protein</fullName>
    </submittedName>
</protein>
<proteinExistence type="predicted"/>
<feature type="region of interest" description="Disordered" evidence="1">
    <location>
        <begin position="122"/>
        <end position="154"/>
    </location>
</feature>
<name>A0ABX0ZUT1_9ACTN</name>
<evidence type="ECO:0000313" key="3">
    <source>
        <dbReference type="Proteomes" id="UP000734511"/>
    </source>
</evidence>
<comment type="caution">
    <text evidence="2">The sequence shown here is derived from an EMBL/GenBank/DDBJ whole genome shotgun (WGS) entry which is preliminary data.</text>
</comment>
<dbReference type="EMBL" id="JAATEJ010000034">
    <property type="protein sequence ID" value="NJP47780.1"/>
    <property type="molecule type" value="Genomic_DNA"/>
</dbReference>
<evidence type="ECO:0000256" key="1">
    <source>
        <dbReference type="SAM" id="MobiDB-lite"/>
    </source>
</evidence>
<evidence type="ECO:0000313" key="2">
    <source>
        <dbReference type="EMBL" id="NJP47780.1"/>
    </source>
</evidence>
<dbReference type="RefSeq" id="WP_167986614.1">
    <property type="nucleotide sequence ID" value="NZ_JAATEJ010000034.1"/>
</dbReference>
<reference evidence="2 3" key="1">
    <citation type="submission" date="2020-03" db="EMBL/GenBank/DDBJ databases">
        <title>WGS of actinomycetes isolated from Thailand.</title>
        <authorList>
            <person name="Thawai C."/>
        </authorList>
    </citation>
    <scope>NUCLEOTIDE SEQUENCE [LARGE SCALE GENOMIC DNA]</scope>
    <source>
        <strain evidence="2 3">PRB2-1</strain>
    </source>
</reference>
<dbReference type="Proteomes" id="UP000734511">
    <property type="component" value="Unassembled WGS sequence"/>
</dbReference>
<keyword evidence="3" id="KW-1185">Reference proteome</keyword>
<accession>A0ABX0ZUT1</accession>
<sequence>MLHGPDSTSSIAHALDIADARYWTRQPPKSDRARLRFLQARHTSITALAAQLNTTPAALQNLLDHPQSPATQPTREAIAHDIIRMWQPRVRRRIHRQIINSQHAPVQVHLCAWFGFDAAAGSSDDGRQRRLTEALPAPLPTTAVRGPPPGRGGT</sequence>
<organism evidence="2 3">
    <name type="scientific">Actinacidiphila epipremni</name>
    <dbReference type="NCBI Taxonomy" id="2053013"/>
    <lineage>
        <taxon>Bacteria</taxon>
        <taxon>Bacillati</taxon>
        <taxon>Actinomycetota</taxon>
        <taxon>Actinomycetes</taxon>
        <taxon>Kitasatosporales</taxon>
        <taxon>Streptomycetaceae</taxon>
        <taxon>Actinacidiphila</taxon>
    </lineage>
</organism>